<dbReference type="AlphaFoldDB" id="A0A1I3GWM6"/>
<evidence type="ECO:0000256" key="2">
    <source>
        <dbReference type="ARBA" id="ARBA00023277"/>
    </source>
</evidence>
<dbReference type="InterPro" id="IPR001000">
    <property type="entry name" value="GH10_dom"/>
</dbReference>
<evidence type="ECO:0000256" key="4">
    <source>
        <dbReference type="RuleBase" id="RU361174"/>
    </source>
</evidence>
<evidence type="ECO:0000256" key="3">
    <source>
        <dbReference type="ARBA" id="ARBA00023326"/>
    </source>
</evidence>
<comment type="catalytic activity">
    <reaction evidence="4">
        <text>Endohydrolysis of (1-&gt;4)-beta-D-xylosidic linkages in xylans.</text>
        <dbReference type="EC" id="3.2.1.8"/>
    </reaction>
</comment>
<accession>A0A1I3GWM6</accession>
<evidence type="ECO:0000259" key="5">
    <source>
        <dbReference type="PROSITE" id="PS51760"/>
    </source>
</evidence>
<dbReference type="SUPFAM" id="SSF51445">
    <property type="entry name" value="(Trans)glycosidases"/>
    <property type="match status" value="1"/>
</dbReference>
<dbReference type="EMBL" id="FOQO01000003">
    <property type="protein sequence ID" value="SFI27720.1"/>
    <property type="molecule type" value="Genomic_DNA"/>
</dbReference>
<dbReference type="Pfam" id="PF00331">
    <property type="entry name" value="Glyco_hydro_10"/>
    <property type="match status" value="2"/>
</dbReference>
<dbReference type="InterPro" id="IPR017853">
    <property type="entry name" value="GH"/>
</dbReference>
<comment type="similarity">
    <text evidence="4">Belongs to the glycosyl hydrolase 10 (cellulase F) family.</text>
</comment>
<reference evidence="6 7" key="1">
    <citation type="submission" date="2016-10" db="EMBL/GenBank/DDBJ databases">
        <authorList>
            <person name="de Groot N.N."/>
        </authorList>
    </citation>
    <scope>NUCLEOTIDE SEQUENCE [LARGE SCALE GENOMIC DNA]</scope>
    <source>
        <strain evidence="6 7">RK1</strain>
    </source>
</reference>
<dbReference type="PANTHER" id="PTHR31490:SF1">
    <property type="entry name" value="ENDO-1,4-BETA-XYLANASE 1"/>
    <property type="match status" value="1"/>
</dbReference>
<keyword evidence="6" id="KW-0858">Xylan degradation</keyword>
<gene>
    <name evidence="6" type="ORF">SAMN05444682_103131</name>
</gene>
<dbReference type="SMART" id="SM00633">
    <property type="entry name" value="Glyco_10"/>
    <property type="match status" value="1"/>
</dbReference>
<organism evidence="6 7">
    <name type="scientific">Parapedobacter indicus</name>
    <dbReference type="NCBI Taxonomy" id="1477437"/>
    <lineage>
        <taxon>Bacteria</taxon>
        <taxon>Pseudomonadati</taxon>
        <taxon>Bacteroidota</taxon>
        <taxon>Sphingobacteriia</taxon>
        <taxon>Sphingobacteriales</taxon>
        <taxon>Sphingobacteriaceae</taxon>
        <taxon>Parapedobacter</taxon>
    </lineage>
</organism>
<evidence type="ECO:0000313" key="7">
    <source>
        <dbReference type="Proteomes" id="UP000198670"/>
    </source>
</evidence>
<sequence length="513" mass="58916">MKVKFLICAVFMSLKCWSQTPDKPDVMSDAYWALWNEDVQRKIDADIERNRKADATISVPGAASGAEINVEQMTHEFVFGANIFNFNQLGTSERNRRYKELFGNLFNSATIALYWKPFEMQPDRPRFKEEYWDTEAFWNTVDNPKSQPHWRRPAPDPVVTFAEGKGIRLHGHTMIWGSRRWQHPEWIVDFAPDNERKIIQSWGGGVKTPDGLGTSANKMTKAYEKLTAGEIHAQIPEFSKEMKRLFEKRIRELSAYYGARMDSWDIVNESATDFSLGRMVPGDAICKSHYGLMPGDYTYESFRLAQTLLPNSALLNINDYKNDQSYVDQVKDLLKRGCNIDVLGSQMHLFNPQQCLDIAAGKPIEAPEKVWEKMATLSQAGLPIHLSEITITAPGDDERGRQIQAVVARNLYRLWFSIEKMMGITWWNIVDDCGAPGEPTTSGLFTRNMEPKPSYFALDQLINHEWKTNLQVQADGNSQIRFRGFKGKYRITWKDTDGEYREKIVDLTQDGTY</sequence>
<proteinExistence type="inferred from homology"/>
<feature type="domain" description="GH10" evidence="5">
    <location>
        <begin position="121"/>
        <end position="461"/>
    </location>
</feature>
<dbReference type="Proteomes" id="UP000198670">
    <property type="component" value="Unassembled WGS sequence"/>
</dbReference>
<dbReference type="PRINTS" id="PR00134">
    <property type="entry name" value="GLHYDRLASE10"/>
</dbReference>
<dbReference type="PANTHER" id="PTHR31490">
    <property type="entry name" value="GLYCOSYL HYDROLASE"/>
    <property type="match status" value="1"/>
</dbReference>
<protein>
    <recommendedName>
        <fullName evidence="4">Beta-xylanase</fullName>
        <ecNumber evidence="4">3.2.1.8</ecNumber>
    </recommendedName>
</protein>
<dbReference type="RefSeq" id="WP_218146499.1">
    <property type="nucleotide sequence ID" value="NZ_FOQO01000003.1"/>
</dbReference>
<keyword evidence="4 6" id="KW-0326">Glycosidase</keyword>
<dbReference type="GO" id="GO:0045493">
    <property type="term" value="P:xylan catabolic process"/>
    <property type="evidence" value="ECO:0007669"/>
    <property type="project" value="UniProtKB-KW"/>
</dbReference>
<name>A0A1I3GWM6_9SPHI</name>
<evidence type="ECO:0000256" key="1">
    <source>
        <dbReference type="ARBA" id="ARBA00022801"/>
    </source>
</evidence>
<dbReference type="GO" id="GO:0031176">
    <property type="term" value="F:endo-1,4-beta-xylanase activity"/>
    <property type="evidence" value="ECO:0007669"/>
    <property type="project" value="UniProtKB-EC"/>
</dbReference>
<keyword evidence="3 4" id="KW-0624">Polysaccharide degradation</keyword>
<dbReference type="STRING" id="1477437.SAMN05444682_103131"/>
<dbReference type="Gene3D" id="3.20.20.80">
    <property type="entry name" value="Glycosidases"/>
    <property type="match status" value="1"/>
</dbReference>
<keyword evidence="2 4" id="KW-0119">Carbohydrate metabolism</keyword>
<dbReference type="EC" id="3.2.1.8" evidence="4"/>
<keyword evidence="7" id="KW-1185">Reference proteome</keyword>
<evidence type="ECO:0000313" key="6">
    <source>
        <dbReference type="EMBL" id="SFI27720.1"/>
    </source>
</evidence>
<dbReference type="PROSITE" id="PS51760">
    <property type="entry name" value="GH10_2"/>
    <property type="match status" value="1"/>
</dbReference>
<keyword evidence="1 4" id="KW-0378">Hydrolase</keyword>
<dbReference type="InterPro" id="IPR044846">
    <property type="entry name" value="GH10"/>
</dbReference>